<proteinExistence type="predicted"/>
<evidence type="ECO:0000313" key="1">
    <source>
        <dbReference type="EMBL" id="MDY7227407.1"/>
    </source>
</evidence>
<evidence type="ECO:0008006" key="3">
    <source>
        <dbReference type="Google" id="ProtNLM"/>
    </source>
</evidence>
<keyword evidence="2" id="KW-1185">Reference proteome</keyword>
<sequence length="131" mass="14381">MSLRRARQGRGHLLMEALAGGVLLSLTLAAIASGEVASRRRLYRGIEALEMERAATERLEYLRSQPLNSPVWTAPSSGSVPGHSDWVWTLAPVHVEDGNVRGALTSFSYLRATVTITAPDGRTVVRETLRW</sequence>
<name>A0ABU5H2S8_9BACT</name>
<gene>
    <name evidence="1" type="ORF">SYV04_13430</name>
</gene>
<organism evidence="1 2">
    <name type="scientific">Hyalangium rubrum</name>
    <dbReference type="NCBI Taxonomy" id="3103134"/>
    <lineage>
        <taxon>Bacteria</taxon>
        <taxon>Pseudomonadati</taxon>
        <taxon>Myxococcota</taxon>
        <taxon>Myxococcia</taxon>
        <taxon>Myxococcales</taxon>
        <taxon>Cystobacterineae</taxon>
        <taxon>Archangiaceae</taxon>
        <taxon>Hyalangium</taxon>
    </lineage>
</organism>
<evidence type="ECO:0000313" key="2">
    <source>
        <dbReference type="Proteomes" id="UP001291309"/>
    </source>
</evidence>
<dbReference type="Proteomes" id="UP001291309">
    <property type="component" value="Unassembled WGS sequence"/>
</dbReference>
<accession>A0ABU5H2S8</accession>
<reference evidence="1 2" key="1">
    <citation type="submission" date="2023-12" db="EMBL/GenBank/DDBJ databases">
        <title>the genome sequence of Hyalangium sp. s54d21.</title>
        <authorList>
            <person name="Zhang X."/>
        </authorList>
    </citation>
    <scope>NUCLEOTIDE SEQUENCE [LARGE SCALE GENOMIC DNA]</scope>
    <source>
        <strain evidence="2">s54d21</strain>
    </source>
</reference>
<protein>
    <recommendedName>
        <fullName evidence="3">Type II secretion system protein</fullName>
    </recommendedName>
</protein>
<dbReference type="EMBL" id="JAXIVS010000004">
    <property type="protein sequence ID" value="MDY7227407.1"/>
    <property type="molecule type" value="Genomic_DNA"/>
</dbReference>
<dbReference type="RefSeq" id="WP_321546131.1">
    <property type="nucleotide sequence ID" value="NZ_JAXIVS010000004.1"/>
</dbReference>
<comment type="caution">
    <text evidence="1">The sequence shown here is derived from an EMBL/GenBank/DDBJ whole genome shotgun (WGS) entry which is preliminary data.</text>
</comment>